<dbReference type="GO" id="GO:0006285">
    <property type="term" value="P:base-excision repair, AP site formation"/>
    <property type="evidence" value="ECO:0007669"/>
    <property type="project" value="TreeGrafter"/>
</dbReference>
<dbReference type="AlphaFoldDB" id="A0A2X0VBM3"/>
<name>A0A2X0VBM3_9GAMM</name>
<dbReference type="InterPro" id="IPR011257">
    <property type="entry name" value="DNA_glycosylase"/>
</dbReference>
<accession>A0A2X0VBM3</accession>
<evidence type="ECO:0000313" key="4">
    <source>
        <dbReference type="Proteomes" id="UP000250086"/>
    </source>
</evidence>
<sequence length="221" mass="25397">MKGSLENLFIINKDDVLKLIEKDQDYKQLYERFSIPDRQCYHTFFEALVKTVISQQLSNAALKTLLGRIDKKALSDPTLMLKSLDNGTLKLSLVKRECIEHICHDFLNNNLNEQMPHLINRDMLKERLLAYKGIGPWSVDIIFMFYLQDRSIFAKSDFGIRRGFAILKNLDIKAVKDAQLKAYGESLGECATIACFYLWELSSSTDVWSVSSAQSDFHCAR</sequence>
<dbReference type="GO" id="GO:0032131">
    <property type="term" value="F:alkylated DNA binding"/>
    <property type="evidence" value="ECO:0007669"/>
    <property type="project" value="TreeGrafter"/>
</dbReference>
<dbReference type="GO" id="GO:0006307">
    <property type="term" value="P:DNA alkylation repair"/>
    <property type="evidence" value="ECO:0007669"/>
    <property type="project" value="TreeGrafter"/>
</dbReference>
<dbReference type="SUPFAM" id="SSF48150">
    <property type="entry name" value="DNA-glycosylase"/>
    <property type="match status" value="1"/>
</dbReference>
<dbReference type="RefSeq" id="WP_113744321.1">
    <property type="nucleotide sequence ID" value="NZ_UAPV01000001.1"/>
</dbReference>
<proteinExistence type="predicted"/>
<dbReference type="PANTHER" id="PTHR43003">
    <property type="entry name" value="DNA-3-METHYLADENINE GLYCOSYLASE"/>
    <property type="match status" value="1"/>
</dbReference>
<dbReference type="Proteomes" id="UP000250086">
    <property type="component" value="Unassembled WGS sequence"/>
</dbReference>
<evidence type="ECO:0000256" key="1">
    <source>
        <dbReference type="ARBA" id="ARBA00022763"/>
    </source>
</evidence>
<keyword evidence="4" id="KW-1185">Reference proteome</keyword>
<keyword evidence="3" id="KW-0326">Glycosidase</keyword>
<dbReference type="EMBL" id="UAPV01000001">
    <property type="protein sequence ID" value="SPT70225.1"/>
    <property type="molecule type" value="Genomic_DNA"/>
</dbReference>
<keyword evidence="2" id="KW-0234">DNA repair</keyword>
<dbReference type="GO" id="GO:0008725">
    <property type="term" value="F:DNA-3-methyladenine glycosylase activity"/>
    <property type="evidence" value="ECO:0007669"/>
    <property type="project" value="TreeGrafter"/>
</dbReference>
<dbReference type="GO" id="GO:0043916">
    <property type="term" value="F:DNA-7-methylguanine glycosylase activity"/>
    <property type="evidence" value="ECO:0007669"/>
    <property type="project" value="TreeGrafter"/>
</dbReference>
<protein>
    <submittedName>
        <fullName evidence="3">DNA-3-methyladenine glycosylase</fullName>
        <ecNumber evidence="3">3.2.2.21</ecNumber>
    </submittedName>
</protein>
<organism evidence="3 4">
    <name type="scientific">Anaerobiospirillum thomasii</name>
    <dbReference type="NCBI Taxonomy" id="179995"/>
    <lineage>
        <taxon>Bacteria</taxon>
        <taxon>Pseudomonadati</taxon>
        <taxon>Pseudomonadota</taxon>
        <taxon>Gammaproteobacteria</taxon>
        <taxon>Aeromonadales</taxon>
        <taxon>Succinivibrionaceae</taxon>
        <taxon>Anaerobiospirillum</taxon>
    </lineage>
</organism>
<dbReference type="PANTHER" id="PTHR43003:SF5">
    <property type="entry name" value="DNA-3-METHYLADENINE GLYCOSYLASE"/>
    <property type="match status" value="1"/>
</dbReference>
<keyword evidence="3" id="KW-0378">Hydrolase</keyword>
<reference evidence="3 4" key="1">
    <citation type="submission" date="2018-06" db="EMBL/GenBank/DDBJ databases">
        <authorList>
            <consortium name="Pathogen Informatics"/>
            <person name="Doyle S."/>
        </authorList>
    </citation>
    <scope>NUCLEOTIDE SEQUENCE [LARGE SCALE GENOMIC DNA]</scope>
    <source>
        <strain evidence="3 4">NCTC13093</strain>
    </source>
</reference>
<dbReference type="Gene3D" id="1.10.1670.40">
    <property type="match status" value="1"/>
</dbReference>
<dbReference type="EC" id="3.2.2.21" evidence="3"/>
<dbReference type="InterPro" id="IPR051912">
    <property type="entry name" value="Alkylbase_DNA_Glycosylase/TA"/>
</dbReference>
<evidence type="ECO:0000313" key="3">
    <source>
        <dbReference type="EMBL" id="SPT70225.1"/>
    </source>
</evidence>
<evidence type="ECO:0000256" key="2">
    <source>
        <dbReference type="ARBA" id="ARBA00023204"/>
    </source>
</evidence>
<dbReference type="GO" id="GO:0032993">
    <property type="term" value="C:protein-DNA complex"/>
    <property type="evidence" value="ECO:0007669"/>
    <property type="project" value="TreeGrafter"/>
</dbReference>
<keyword evidence="1" id="KW-0227">DNA damage</keyword>
<gene>
    <name evidence="3" type="primary">alkA</name>
    <name evidence="3" type="ORF">NCTC13093_01634</name>
</gene>
<dbReference type="Gene3D" id="1.10.340.30">
    <property type="entry name" value="Hypothetical protein, domain 2"/>
    <property type="match status" value="1"/>
</dbReference>